<dbReference type="Pfam" id="PF00498">
    <property type="entry name" value="FHA"/>
    <property type="match status" value="1"/>
</dbReference>
<feature type="transmembrane region" description="Helical" evidence="2">
    <location>
        <begin position="278"/>
        <end position="298"/>
    </location>
</feature>
<organism evidence="4 5">
    <name type="scientific">Cohnella terricola</name>
    <dbReference type="NCBI Taxonomy" id="1289167"/>
    <lineage>
        <taxon>Bacteria</taxon>
        <taxon>Bacillati</taxon>
        <taxon>Bacillota</taxon>
        <taxon>Bacilli</taxon>
        <taxon>Bacillales</taxon>
        <taxon>Paenibacillaceae</taxon>
        <taxon>Cohnella</taxon>
    </lineage>
</organism>
<evidence type="ECO:0000313" key="4">
    <source>
        <dbReference type="EMBL" id="TVX98225.1"/>
    </source>
</evidence>
<dbReference type="InterPro" id="IPR000253">
    <property type="entry name" value="FHA_dom"/>
</dbReference>
<feature type="compositionally biased region" description="Polar residues" evidence="1">
    <location>
        <begin position="209"/>
        <end position="220"/>
    </location>
</feature>
<dbReference type="InterPro" id="IPR045962">
    <property type="entry name" value="DUF6382"/>
</dbReference>
<dbReference type="Proteomes" id="UP000316330">
    <property type="component" value="Unassembled WGS sequence"/>
</dbReference>
<dbReference type="SUPFAM" id="SSF49879">
    <property type="entry name" value="SMAD/FHA domain"/>
    <property type="match status" value="1"/>
</dbReference>
<keyword evidence="2" id="KW-0472">Membrane</keyword>
<accession>A0A559JED4</accession>
<dbReference type="EMBL" id="VNJJ01000009">
    <property type="protein sequence ID" value="TVX98225.1"/>
    <property type="molecule type" value="Genomic_DNA"/>
</dbReference>
<evidence type="ECO:0000313" key="5">
    <source>
        <dbReference type="Proteomes" id="UP000316330"/>
    </source>
</evidence>
<dbReference type="RefSeq" id="WP_144703938.1">
    <property type="nucleotide sequence ID" value="NZ_VNJJ01000009.1"/>
</dbReference>
<dbReference type="AlphaFoldDB" id="A0A559JED4"/>
<dbReference type="CDD" id="cd00060">
    <property type="entry name" value="FHA"/>
    <property type="match status" value="1"/>
</dbReference>
<dbReference type="InterPro" id="IPR050923">
    <property type="entry name" value="Cell_Proc_Reg/RNA_Proc"/>
</dbReference>
<dbReference type="InterPro" id="IPR008984">
    <property type="entry name" value="SMAD_FHA_dom_sf"/>
</dbReference>
<comment type="caution">
    <text evidence="4">The sequence shown here is derived from an EMBL/GenBank/DDBJ whole genome shotgun (WGS) entry which is preliminary data.</text>
</comment>
<dbReference type="OrthoDB" id="9783862at2"/>
<name>A0A559JED4_9BACL</name>
<feature type="region of interest" description="Disordered" evidence="1">
    <location>
        <begin position="203"/>
        <end position="230"/>
    </location>
</feature>
<feature type="transmembrane region" description="Helical" evidence="2">
    <location>
        <begin position="304"/>
        <end position="324"/>
    </location>
</feature>
<keyword evidence="5" id="KW-1185">Reference proteome</keyword>
<dbReference type="PROSITE" id="PS50006">
    <property type="entry name" value="FHA_DOMAIN"/>
    <property type="match status" value="1"/>
</dbReference>
<gene>
    <name evidence="4" type="ORF">FPZ45_16120</name>
</gene>
<feature type="domain" description="FHA" evidence="3">
    <location>
        <begin position="440"/>
        <end position="490"/>
    </location>
</feature>
<dbReference type="PANTHER" id="PTHR23308">
    <property type="entry name" value="NUCLEAR INHIBITOR OF PROTEIN PHOSPHATASE-1"/>
    <property type="match status" value="1"/>
</dbReference>
<proteinExistence type="predicted"/>
<keyword evidence="2" id="KW-1133">Transmembrane helix</keyword>
<keyword evidence="2" id="KW-0812">Transmembrane</keyword>
<dbReference type="Gene3D" id="2.60.200.20">
    <property type="match status" value="1"/>
</dbReference>
<evidence type="ECO:0000259" key="3">
    <source>
        <dbReference type="PROSITE" id="PS50006"/>
    </source>
</evidence>
<evidence type="ECO:0000256" key="2">
    <source>
        <dbReference type="SAM" id="Phobius"/>
    </source>
</evidence>
<reference evidence="4 5" key="1">
    <citation type="submission" date="2019-07" db="EMBL/GenBank/DDBJ databases">
        <authorList>
            <person name="Kim J."/>
        </authorList>
    </citation>
    <scope>NUCLEOTIDE SEQUENCE [LARGE SCALE GENOMIC DNA]</scope>
    <source>
        <strain evidence="4 5">G13</strain>
    </source>
</reference>
<evidence type="ECO:0000256" key="1">
    <source>
        <dbReference type="SAM" id="MobiDB-lite"/>
    </source>
</evidence>
<sequence length="518" mass="58658">MDPLTVRFEQRRGHYMVVERDPPLTREDLNETQLRMLKECEIPGLLPMEIEEYDGQVSLRYLLSGTRMLSEAMRATRWSMAEMAGAICKLAEAMEECRLYLLDADRIRLHDEYIFVGEHWHDLKFVYLPIDMPSMHRPDDLERLIVRWMMRVNEPDGQALQQILRLVASEGFIPSVLSQYAKQYLAESSGGGKAAPRNIPVSFSPVVTPMTQDKPSSPKTSRPWDLLQPDSGDLQPVSELWGDDRDPLKVNSNVVSNADSGKRDGNEPGKLDIGRWRIVVACIAVFSIALSWKFIYLGHPSQQMLLFCLCLTLIVSAVALMLWNGPPHRKRAGRGDSSVDPNIREIEEAFQSHSRVRYDSNDESSEYARFPALRRSEAREEDAGLHGRERMLEETSWISSSSHDQTALLDQGHSSNQQAYCLVWKTESNSRRIPLQGSSLVIGRSADVAQHVDDSAGISRAHLEFVRVSEQWKVKDLGSRNGTRLNDKPMAPYELYALQTGDCLTLAQSQYQFQHAGG</sequence>
<dbReference type="Pfam" id="PF19909">
    <property type="entry name" value="DUF6382"/>
    <property type="match status" value="1"/>
</dbReference>
<protein>
    <submittedName>
        <fullName evidence="4">FHA domain-containing protein</fullName>
    </submittedName>
</protein>
<dbReference type="SMART" id="SM00240">
    <property type="entry name" value="FHA"/>
    <property type="match status" value="1"/>
</dbReference>